<sequence>MAAVDAVTGEAAYIRDGCGWCASSSQLSSHSALTPLEHRTRSRAERVTLRRPLGSSSLRSFFLQSAAVDPGAAMGIVDVVSQYCTLPRTRRHLKKRKQFQTVEMKVRIDCEGCERKIRKALEGMEGVSSVEVTPRQNKVTVAGYVDAGKVIRRVARRTGKRVEPWPYVPYDMVAHPYAPGAYDKKAPPGYVRNVVADPNAAPLARASSTEARYTGAFSDENPNACAVM</sequence>
<dbReference type="Gramene" id="PUZ46746">
    <property type="protein sequence ID" value="PUZ46746"/>
    <property type="gene ID" value="GQ55_7G107100"/>
</dbReference>
<evidence type="ECO:0000256" key="1">
    <source>
        <dbReference type="ARBA" id="ARBA00022723"/>
    </source>
</evidence>
<dbReference type="Pfam" id="PF00403">
    <property type="entry name" value="HMA"/>
    <property type="match status" value="1"/>
</dbReference>
<dbReference type="InterPro" id="IPR036163">
    <property type="entry name" value="HMA_dom_sf"/>
</dbReference>
<dbReference type="CDD" id="cd00371">
    <property type="entry name" value="HMA"/>
    <property type="match status" value="1"/>
</dbReference>
<dbReference type="PANTHER" id="PTHR22814:SF294">
    <property type="entry name" value="HEAVY METAL-ASSOCIATED ISOPRENYLATED PLANT PROTEIN 27"/>
    <property type="match status" value="1"/>
</dbReference>
<proteinExistence type="predicted"/>
<dbReference type="Proteomes" id="UP000244336">
    <property type="component" value="Chromosome 7"/>
</dbReference>
<dbReference type="STRING" id="1504633.A0A2T7CTS8"/>
<dbReference type="OrthoDB" id="666972at2759"/>
<dbReference type="AlphaFoldDB" id="A0A2T7CTS8"/>
<name>A0A2T7CTS8_9POAL</name>
<keyword evidence="4" id="KW-1185">Reference proteome</keyword>
<dbReference type="SUPFAM" id="SSF55008">
    <property type="entry name" value="HMA, heavy metal-associated domain"/>
    <property type="match status" value="1"/>
</dbReference>
<dbReference type="InterPro" id="IPR006121">
    <property type="entry name" value="HMA_dom"/>
</dbReference>
<evidence type="ECO:0000313" key="3">
    <source>
        <dbReference type="EMBL" id="PUZ46746.1"/>
    </source>
</evidence>
<evidence type="ECO:0000313" key="4">
    <source>
        <dbReference type="Proteomes" id="UP000244336"/>
    </source>
</evidence>
<protein>
    <recommendedName>
        <fullName evidence="2">HMA domain-containing protein</fullName>
    </recommendedName>
</protein>
<dbReference type="PROSITE" id="PS50846">
    <property type="entry name" value="HMA_2"/>
    <property type="match status" value="1"/>
</dbReference>
<dbReference type="PANTHER" id="PTHR22814">
    <property type="entry name" value="COPPER TRANSPORT PROTEIN ATOX1-RELATED"/>
    <property type="match status" value="1"/>
</dbReference>
<evidence type="ECO:0000259" key="2">
    <source>
        <dbReference type="PROSITE" id="PS50846"/>
    </source>
</evidence>
<gene>
    <name evidence="3" type="ORF">GQ55_7G107100</name>
</gene>
<feature type="domain" description="HMA" evidence="2">
    <location>
        <begin position="99"/>
        <end position="163"/>
    </location>
</feature>
<dbReference type="EMBL" id="CM009755">
    <property type="protein sequence ID" value="PUZ46746.1"/>
    <property type="molecule type" value="Genomic_DNA"/>
</dbReference>
<keyword evidence="1" id="KW-0479">Metal-binding</keyword>
<dbReference type="Gene3D" id="3.30.70.100">
    <property type="match status" value="1"/>
</dbReference>
<reference evidence="3 4" key="1">
    <citation type="submission" date="2018-04" db="EMBL/GenBank/DDBJ databases">
        <title>WGS assembly of Panicum hallii var. hallii HAL2.</title>
        <authorList>
            <person name="Lovell J."/>
            <person name="Jenkins J."/>
            <person name="Lowry D."/>
            <person name="Mamidi S."/>
            <person name="Sreedasyam A."/>
            <person name="Weng X."/>
            <person name="Barry K."/>
            <person name="Bonette J."/>
            <person name="Campitelli B."/>
            <person name="Daum C."/>
            <person name="Gordon S."/>
            <person name="Gould B."/>
            <person name="Lipzen A."/>
            <person name="MacQueen A."/>
            <person name="Palacio-Mejia J."/>
            <person name="Plott C."/>
            <person name="Shakirov E."/>
            <person name="Shu S."/>
            <person name="Yoshinaga Y."/>
            <person name="Zane M."/>
            <person name="Rokhsar D."/>
            <person name="Grimwood J."/>
            <person name="Schmutz J."/>
            <person name="Juenger T."/>
        </authorList>
    </citation>
    <scope>NUCLEOTIDE SEQUENCE [LARGE SCALE GENOMIC DNA]</scope>
    <source>
        <strain evidence="4">cv. HAL2</strain>
    </source>
</reference>
<accession>A0A2T7CTS8</accession>
<dbReference type="GO" id="GO:0046872">
    <property type="term" value="F:metal ion binding"/>
    <property type="evidence" value="ECO:0007669"/>
    <property type="project" value="UniProtKB-KW"/>
</dbReference>
<organism evidence="3 4">
    <name type="scientific">Panicum hallii var. hallii</name>
    <dbReference type="NCBI Taxonomy" id="1504633"/>
    <lineage>
        <taxon>Eukaryota</taxon>
        <taxon>Viridiplantae</taxon>
        <taxon>Streptophyta</taxon>
        <taxon>Embryophyta</taxon>
        <taxon>Tracheophyta</taxon>
        <taxon>Spermatophyta</taxon>
        <taxon>Magnoliopsida</taxon>
        <taxon>Liliopsida</taxon>
        <taxon>Poales</taxon>
        <taxon>Poaceae</taxon>
        <taxon>PACMAD clade</taxon>
        <taxon>Panicoideae</taxon>
        <taxon>Panicodae</taxon>
        <taxon>Paniceae</taxon>
        <taxon>Panicinae</taxon>
        <taxon>Panicum</taxon>
        <taxon>Panicum sect. Panicum</taxon>
    </lineage>
</organism>